<dbReference type="InterPro" id="IPR038726">
    <property type="entry name" value="PDDEXK_AddAB-type"/>
</dbReference>
<keyword evidence="6" id="KW-1185">Reference proteome</keyword>
<sequence length="281" mass="31905">MDDSDTPLTVRRSLSPSRAGDFQNCPLLYRFRTIDRLPEPADPVMVRGTLVHAVLEDLFGEPAPGRTLDRAVELLPGEWDKLRAEEPRLAELFTADQAADETAWLASAVDLLRTYFDMEDPRWLEPASREERVGYELESGVTFAGIVDRIDIAPDGRIRVVDYKSGRSPNPRFEDKAMFQMRFYALVIWRTRGVIPTLLQLMYFGDGSFLTYEPDEQELLATERKLVALWEAIERAIELRDFPPRKSGLCGWCAHKALCPEFGGTPPEMPLFEIVNVPQAS</sequence>
<evidence type="ECO:0000256" key="2">
    <source>
        <dbReference type="ARBA" id="ARBA00022806"/>
    </source>
</evidence>
<organism evidence="5 6">
    <name type="scientific">Aeromicrobium ginsengisoli</name>
    <dbReference type="NCBI Taxonomy" id="363867"/>
    <lineage>
        <taxon>Bacteria</taxon>
        <taxon>Bacillati</taxon>
        <taxon>Actinomycetota</taxon>
        <taxon>Actinomycetes</taxon>
        <taxon>Propionibacteriales</taxon>
        <taxon>Nocardioidaceae</taxon>
        <taxon>Aeromicrobium</taxon>
    </lineage>
</organism>
<evidence type="ECO:0000313" key="6">
    <source>
        <dbReference type="Proteomes" id="UP000380867"/>
    </source>
</evidence>
<evidence type="ECO:0000256" key="3">
    <source>
        <dbReference type="ARBA" id="ARBA00023204"/>
    </source>
</evidence>
<gene>
    <name evidence="5" type="ORF">ESP70_001415</name>
</gene>
<protein>
    <submittedName>
        <fullName evidence="5">PD-(D/E)XK nuclease family protein</fullName>
    </submittedName>
</protein>
<dbReference type="GO" id="GO:0006281">
    <property type="term" value="P:DNA repair"/>
    <property type="evidence" value="ECO:0007669"/>
    <property type="project" value="UniProtKB-KW"/>
</dbReference>
<dbReference type="InterPro" id="IPR011335">
    <property type="entry name" value="Restrct_endonuc-II-like"/>
</dbReference>
<accession>A0A5M4FH66</accession>
<evidence type="ECO:0000313" key="5">
    <source>
        <dbReference type="EMBL" id="KAA1399457.1"/>
    </source>
</evidence>
<dbReference type="OrthoDB" id="9791397at2"/>
<comment type="caution">
    <text evidence="5">The sequence shown here is derived from an EMBL/GenBank/DDBJ whole genome shotgun (WGS) entry which is preliminary data.</text>
</comment>
<keyword evidence="3" id="KW-0234">DNA repair</keyword>
<dbReference type="EMBL" id="SDPQ02000001">
    <property type="protein sequence ID" value="KAA1399457.1"/>
    <property type="molecule type" value="Genomic_DNA"/>
</dbReference>
<keyword evidence="2" id="KW-0547">Nucleotide-binding</keyword>
<dbReference type="Gene3D" id="3.90.320.10">
    <property type="match status" value="1"/>
</dbReference>
<dbReference type="GO" id="GO:0004386">
    <property type="term" value="F:helicase activity"/>
    <property type="evidence" value="ECO:0007669"/>
    <property type="project" value="UniProtKB-KW"/>
</dbReference>
<keyword evidence="1" id="KW-0227">DNA damage</keyword>
<dbReference type="AlphaFoldDB" id="A0A5M4FH66"/>
<dbReference type="Pfam" id="PF12705">
    <property type="entry name" value="PDDEXK_1"/>
    <property type="match status" value="1"/>
</dbReference>
<dbReference type="RefSeq" id="WP_149687598.1">
    <property type="nucleotide sequence ID" value="NZ_SDPQ02000001.1"/>
</dbReference>
<keyword evidence="2" id="KW-0067">ATP-binding</keyword>
<evidence type="ECO:0000259" key="4">
    <source>
        <dbReference type="Pfam" id="PF12705"/>
    </source>
</evidence>
<name>A0A5M4FH66_9ACTN</name>
<feature type="domain" description="PD-(D/E)XK endonuclease-like" evidence="4">
    <location>
        <begin position="13"/>
        <end position="260"/>
    </location>
</feature>
<keyword evidence="2" id="KW-0378">Hydrolase</keyword>
<dbReference type="Proteomes" id="UP000380867">
    <property type="component" value="Unassembled WGS sequence"/>
</dbReference>
<dbReference type="InterPro" id="IPR011604">
    <property type="entry name" value="PDDEXK-like_dom_sf"/>
</dbReference>
<reference evidence="5" key="1">
    <citation type="submission" date="2019-09" db="EMBL/GenBank/DDBJ databases">
        <authorList>
            <person name="Li J."/>
        </authorList>
    </citation>
    <scope>NUCLEOTIDE SEQUENCE [LARGE SCALE GENOMIC DNA]</scope>
    <source>
        <strain evidence="5">JCM 14732</strain>
    </source>
</reference>
<proteinExistence type="predicted"/>
<dbReference type="SUPFAM" id="SSF52980">
    <property type="entry name" value="Restriction endonuclease-like"/>
    <property type="match status" value="1"/>
</dbReference>
<evidence type="ECO:0000256" key="1">
    <source>
        <dbReference type="ARBA" id="ARBA00022763"/>
    </source>
</evidence>
<keyword evidence="2" id="KW-0347">Helicase</keyword>